<keyword evidence="9" id="KW-1185">Reference proteome</keyword>
<evidence type="ECO:0000256" key="2">
    <source>
        <dbReference type="ARBA" id="ARBA00012438"/>
    </source>
</evidence>
<feature type="coiled-coil region" evidence="6">
    <location>
        <begin position="172"/>
        <end position="199"/>
    </location>
</feature>
<keyword evidence="6" id="KW-0175">Coiled coil</keyword>
<dbReference type="AlphaFoldDB" id="A0A511MVU0"/>
<feature type="domain" description="Histidine kinase" evidence="7">
    <location>
        <begin position="314"/>
        <end position="398"/>
    </location>
</feature>
<dbReference type="InterPro" id="IPR050482">
    <property type="entry name" value="Sensor_HK_TwoCompSys"/>
</dbReference>
<dbReference type="CDD" id="cd16917">
    <property type="entry name" value="HATPase_UhpB-NarQ-NarX-like"/>
    <property type="match status" value="1"/>
</dbReference>
<evidence type="ECO:0000259" key="7">
    <source>
        <dbReference type="PROSITE" id="PS50109"/>
    </source>
</evidence>
<dbReference type="Proteomes" id="UP000321306">
    <property type="component" value="Unassembled WGS sequence"/>
</dbReference>
<dbReference type="OrthoDB" id="3573097at2"/>
<evidence type="ECO:0000256" key="6">
    <source>
        <dbReference type="SAM" id="Coils"/>
    </source>
</evidence>
<evidence type="ECO:0000256" key="5">
    <source>
        <dbReference type="ARBA" id="ARBA00023012"/>
    </source>
</evidence>
<name>A0A511MVU0_DEIC1</name>
<dbReference type="InterPro" id="IPR005467">
    <property type="entry name" value="His_kinase_dom"/>
</dbReference>
<gene>
    <name evidence="8" type="ORF">DC3_03150</name>
</gene>
<keyword evidence="4" id="KW-0418">Kinase</keyword>
<proteinExistence type="predicted"/>
<dbReference type="EC" id="2.7.13.3" evidence="2"/>
<dbReference type="SMART" id="SM00065">
    <property type="entry name" value="GAF"/>
    <property type="match status" value="1"/>
</dbReference>
<dbReference type="InterPro" id="IPR003594">
    <property type="entry name" value="HATPase_dom"/>
</dbReference>
<dbReference type="GO" id="GO:0004673">
    <property type="term" value="F:protein histidine kinase activity"/>
    <property type="evidence" value="ECO:0007669"/>
    <property type="project" value="UniProtKB-EC"/>
</dbReference>
<sequence>MHSGHLALPRATGWGAFADQIVNHTQQVLGYPYVFLTQYHPERGEAGCVAWAGFHLEPVKRTLNAVQRLLPHFDPVGTVAPVRANPLTASVYLEARVVQAPAMQVIQGAVPPMVVHLAGKIAGVTHIMMLPLELEGRVYGALVCCHNKAQVPEREVETARAFASQVAFGIHNAELRKQQEEAMKALQDSRELLSLAEERTRRMISEHLHSRVQSRLLVAWYQLGQVQALDATQQQTLEEVRAALDHIREHEVRLISHQLHPEALQIGLIAALQVLADRLQPVVRVQIRADSALIRLEDGVEEGLAADRRLVAFRVIEEALGNTIRHGQAREALLSLRLGEGHLDLEVQDNGVGFDPATRSNDGLGLRWIQARVEQVGGQWGIESHKGGPTRLWARIPR</sequence>
<accession>A0A511MVU0</accession>
<dbReference type="EMBL" id="BJXB01000001">
    <property type="protein sequence ID" value="GEM44680.1"/>
    <property type="molecule type" value="Genomic_DNA"/>
</dbReference>
<dbReference type="RefSeq" id="WP_146881820.1">
    <property type="nucleotide sequence ID" value="NZ_BJXB01000001.1"/>
</dbReference>
<evidence type="ECO:0000256" key="3">
    <source>
        <dbReference type="ARBA" id="ARBA00022679"/>
    </source>
</evidence>
<dbReference type="PANTHER" id="PTHR24421">
    <property type="entry name" value="NITRATE/NITRITE SENSOR PROTEIN NARX-RELATED"/>
    <property type="match status" value="1"/>
</dbReference>
<dbReference type="Pfam" id="PF01590">
    <property type="entry name" value="GAF"/>
    <property type="match status" value="1"/>
</dbReference>
<comment type="catalytic activity">
    <reaction evidence="1">
        <text>ATP + protein L-histidine = ADP + protein N-phospho-L-histidine.</text>
        <dbReference type="EC" id="2.7.13.3"/>
    </reaction>
</comment>
<keyword evidence="3" id="KW-0808">Transferase</keyword>
<dbReference type="Gene3D" id="3.30.565.10">
    <property type="entry name" value="Histidine kinase-like ATPase, C-terminal domain"/>
    <property type="match status" value="1"/>
</dbReference>
<evidence type="ECO:0000256" key="4">
    <source>
        <dbReference type="ARBA" id="ARBA00022777"/>
    </source>
</evidence>
<organism evidence="8 9">
    <name type="scientific">Deinococcus cellulosilyticus (strain DSM 18568 / NBRC 106333 / KACC 11606 / 5516J-15)</name>
    <dbReference type="NCBI Taxonomy" id="1223518"/>
    <lineage>
        <taxon>Bacteria</taxon>
        <taxon>Thermotogati</taxon>
        <taxon>Deinococcota</taxon>
        <taxon>Deinococci</taxon>
        <taxon>Deinococcales</taxon>
        <taxon>Deinococcaceae</taxon>
        <taxon>Deinococcus</taxon>
    </lineage>
</organism>
<dbReference type="PANTHER" id="PTHR24421:SF10">
    <property type="entry name" value="NITRATE_NITRITE SENSOR PROTEIN NARQ"/>
    <property type="match status" value="1"/>
</dbReference>
<dbReference type="Gene3D" id="3.30.450.40">
    <property type="match status" value="1"/>
</dbReference>
<dbReference type="Pfam" id="PF02518">
    <property type="entry name" value="HATPase_c"/>
    <property type="match status" value="1"/>
</dbReference>
<protein>
    <recommendedName>
        <fullName evidence="2">histidine kinase</fullName>
        <ecNumber evidence="2">2.7.13.3</ecNumber>
    </recommendedName>
</protein>
<dbReference type="GO" id="GO:0000160">
    <property type="term" value="P:phosphorelay signal transduction system"/>
    <property type="evidence" value="ECO:0007669"/>
    <property type="project" value="UniProtKB-KW"/>
</dbReference>
<reference evidence="8 9" key="1">
    <citation type="submission" date="2019-07" db="EMBL/GenBank/DDBJ databases">
        <title>Whole genome shotgun sequence of Deinococcus cellulosilyticus NBRC 106333.</title>
        <authorList>
            <person name="Hosoyama A."/>
            <person name="Uohara A."/>
            <person name="Ohji S."/>
            <person name="Ichikawa N."/>
        </authorList>
    </citation>
    <scope>NUCLEOTIDE SEQUENCE [LARGE SCALE GENOMIC DNA]</scope>
    <source>
        <strain evidence="8 9">NBRC 106333</strain>
    </source>
</reference>
<dbReference type="PROSITE" id="PS50109">
    <property type="entry name" value="HIS_KIN"/>
    <property type="match status" value="1"/>
</dbReference>
<evidence type="ECO:0000256" key="1">
    <source>
        <dbReference type="ARBA" id="ARBA00000085"/>
    </source>
</evidence>
<dbReference type="InterPro" id="IPR036890">
    <property type="entry name" value="HATPase_C_sf"/>
</dbReference>
<dbReference type="SUPFAM" id="SSF55781">
    <property type="entry name" value="GAF domain-like"/>
    <property type="match status" value="1"/>
</dbReference>
<dbReference type="InterPro" id="IPR003018">
    <property type="entry name" value="GAF"/>
</dbReference>
<dbReference type="SUPFAM" id="SSF55874">
    <property type="entry name" value="ATPase domain of HSP90 chaperone/DNA topoisomerase II/histidine kinase"/>
    <property type="match status" value="1"/>
</dbReference>
<evidence type="ECO:0000313" key="8">
    <source>
        <dbReference type="EMBL" id="GEM44680.1"/>
    </source>
</evidence>
<keyword evidence="5" id="KW-0902">Two-component regulatory system</keyword>
<evidence type="ECO:0000313" key="9">
    <source>
        <dbReference type="Proteomes" id="UP000321306"/>
    </source>
</evidence>
<comment type="caution">
    <text evidence="8">The sequence shown here is derived from an EMBL/GenBank/DDBJ whole genome shotgun (WGS) entry which is preliminary data.</text>
</comment>
<dbReference type="InterPro" id="IPR029016">
    <property type="entry name" value="GAF-like_dom_sf"/>
</dbReference>